<dbReference type="Proteomes" id="UP000616769">
    <property type="component" value="Unassembled WGS sequence"/>
</dbReference>
<dbReference type="InterPro" id="IPR032456">
    <property type="entry name" value="Peptidase_M48_N"/>
</dbReference>
<dbReference type="Pfam" id="PF16491">
    <property type="entry name" value="Peptidase_M48_N"/>
    <property type="match status" value="1"/>
</dbReference>
<gene>
    <name evidence="2" type="ORF">QR98_0038790</name>
</gene>
<proteinExistence type="predicted"/>
<name>A0A132A339_SARSC</name>
<dbReference type="GO" id="GO:0006508">
    <property type="term" value="P:proteolysis"/>
    <property type="evidence" value="ECO:0007669"/>
    <property type="project" value="UniProtKB-KW"/>
</dbReference>
<reference evidence="2 3" key="1">
    <citation type="journal article" date="2015" name="Parasit. Vectors">
        <title>Draft genome of the scabies mite.</title>
        <authorList>
            <person name="Rider S.D.Jr."/>
            <person name="Morgan M.S."/>
            <person name="Arlian L.G."/>
        </authorList>
    </citation>
    <scope>NUCLEOTIDE SEQUENCE [LARGE SCALE GENOMIC DNA]</scope>
    <source>
        <strain evidence="2">Arlian Lab</strain>
    </source>
</reference>
<keyword evidence="2" id="KW-0645">Protease</keyword>
<feature type="domain" description="CAAX prenyl protease 1 N-terminal" evidence="1">
    <location>
        <begin position="38"/>
        <end position="95"/>
    </location>
</feature>
<organism evidence="2 3">
    <name type="scientific">Sarcoptes scabiei</name>
    <name type="common">Itch mite</name>
    <name type="synonym">Acarus scabiei</name>
    <dbReference type="NCBI Taxonomy" id="52283"/>
    <lineage>
        <taxon>Eukaryota</taxon>
        <taxon>Metazoa</taxon>
        <taxon>Ecdysozoa</taxon>
        <taxon>Arthropoda</taxon>
        <taxon>Chelicerata</taxon>
        <taxon>Arachnida</taxon>
        <taxon>Acari</taxon>
        <taxon>Acariformes</taxon>
        <taxon>Sarcoptiformes</taxon>
        <taxon>Astigmata</taxon>
        <taxon>Psoroptidia</taxon>
        <taxon>Sarcoptoidea</taxon>
        <taxon>Sarcoptidae</taxon>
        <taxon>Sarcoptinae</taxon>
        <taxon>Sarcoptes</taxon>
    </lineage>
</organism>
<dbReference type="VEuPathDB" id="VectorBase:SSCA009805"/>
<dbReference type="EMBL" id="JXLN01010258">
    <property type="protein sequence ID" value="KPM05417.1"/>
    <property type="molecule type" value="Genomic_DNA"/>
</dbReference>
<dbReference type="GO" id="GO:0008233">
    <property type="term" value="F:peptidase activity"/>
    <property type="evidence" value="ECO:0007669"/>
    <property type="project" value="UniProtKB-KW"/>
</dbReference>
<accession>A0A132A339</accession>
<protein>
    <submittedName>
        <fullName evidence="2">Prenyl protease-like protein 1</fullName>
    </submittedName>
</protein>
<sequence>MNLIEWFRPYWTPINFFYYALISNILISLWDLYLHYRQHRIYKSQPKLPIDLAPYMDEESFNKARLYNLDKSNFGIIHEVFNIFMKMVIIGFGKIASNTCSLTFFLLSVLLVFTMDIVLVDIVDSFDRNHLQIFPIP</sequence>
<dbReference type="PANTHER" id="PTHR10120">
    <property type="entry name" value="CAAX PRENYL PROTEASE 1"/>
    <property type="match status" value="1"/>
</dbReference>
<comment type="caution">
    <text evidence="2">The sequence shown here is derived from an EMBL/GenBank/DDBJ whole genome shotgun (WGS) entry which is preliminary data.</text>
</comment>
<dbReference type="AlphaFoldDB" id="A0A132A339"/>
<evidence type="ECO:0000259" key="1">
    <source>
        <dbReference type="Pfam" id="PF16491"/>
    </source>
</evidence>
<keyword evidence="2" id="KW-0378">Hydrolase</keyword>
<evidence type="ECO:0000313" key="2">
    <source>
        <dbReference type="EMBL" id="KPM05417.1"/>
    </source>
</evidence>
<evidence type="ECO:0000313" key="3">
    <source>
        <dbReference type="Proteomes" id="UP000616769"/>
    </source>
</evidence>
<dbReference type="OrthoDB" id="360839at2759"/>